<name>A0ACC2SRU0_9FUNG</name>
<proteinExistence type="predicted"/>
<protein>
    <submittedName>
        <fullName evidence="1">Uncharacterized protein</fullName>
    </submittedName>
</protein>
<keyword evidence="2" id="KW-1185">Reference proteome</keyword>
<dbReference type="EMBL" id="QTSX02004412">
    <property type="protein sequence ID" value="KAJ9064832.1"/>
    <property type="molecule type" value="Genomic_DNA"/>
</dbReference>
<sequence length="195" mass="21926">MAAPHQETFLSTPDGDIQEVYTVYQDQLVLTSVYNQLHLGQSNISVIPPQSYLLQHMLNLQLDPFAETCLCICQVPEPMWVAAASGRLTGPAVVWFNNWASQEHKVSWTTFRDIIRSRYSKTFLPIVVETTLIAIKQTGSVPKYFAAWQQALVAAPNVTENSIIPGIIQPSRKAWKARKPLTKLTDLTDLNQMVD</sequence>
<comment type="caution">
    <text evidence="1">The sequence shown here is derived from an EMBL/GenBank/DDBJ whole genome shotgun (WGS) entry which is preliminary data.</text>
</comment>
<accession>A0ACC2SRU0</accession>
<evidence type="ECO:0000313" key="2">
    <source>
        <dbReference type="Proteomes" id="UP001165960"/>
    </source>
</evidence>
<organism evidence="1 2">
    <name type="scientific">Entomophthora muscae</name>
    <dbReference type="NCBI Taxonomy" id="34485"/>
    <lineage>
        <taxon>Eukaryota</taxon>
        <taxon>Fungi</taxon>
        <taxon>Fungi incertae sedis</taxon>
        <taxon>Zoopagomycota</taxon>
        <taxon>Entomophthoromycotina</taxon>
        <taxon>Entomophthoromycetes</taxon>
        <taxon>Entomophthorales</taxon>
        <taxon>Entomophthoraceae</taxon>
        <taxon>Entomophthora</taxon>
    </lineage>
</organism>
<gene>
    <name evidence="1" type="ORF">DSO57_1026232</name>
</gene>
<evidence type="ECO:0000313" key="1">
    <source>
        <dbReference type="EMBL" id="KAJ9064832.1"/>
    </source>
</evidence>
<dbReference type="Proteomes" id="UP001165960">
    <property type="component" value="Unassembled WGS sequence"/>
</dbReference>
<reference evidence="1" key="1">
    <citation type="submission" date="2022-04" db="EMBL/GenBank/DDBJ databases">
        <title>Genome of the entomopathogenic fungus Entomophthora muscae.</title>
        <authorList>
            <person name="Elya C."/>
            <person name="Lovett B.R."/>
            <person name="Lee E."/>
            <person name="Macias A.M."/>
            <person name="Hajek A.E."/>
            <person name="De Bivort B.L."/>
            <person name="Kasson M.T."/>
            <person name="De Fine Licht H.H."/>
            <person name="Stajich J.E."/>
        </authorList>
    </citation>
    <scope>NUCLEOTIDE SEQUENCE</scope>
    <source>
        <strain evidence="1">Berkeley</strain>
    </source>
</reference>